<dbReference type="GO" id="GO:0016491">
    <property type="term" value="F:oxidoreductase activity"/>
    <property type="evidence" value="ECO:0007669"/>
    <property type="project" value="UniProtKB-KW"/>
</dbReference>
<reference evidence="3 4" key="1">
    <citation type="journal article" date="2012" name="FEBS Lett.">
        <title>Anammox organism KSU-1 expresses a NirK-type copper-containing nitrite reductase instead of a NirS-type with cytochrome cd1.</title>
        <authorList>
            <person name="Hira D."/>
            <person name="Toh H."/>
            <person name="Migita C.T."/>
            <person name="Okubo H."/>
            <person name="Nishiyama T."/>
            <person name="Hattori M."/>
            <person name="Furukawa K."/>
            <person name="Fujii T."/>
        </authorList>
    </citation>
    <scope>NUCLEOTIDE SEQUENCE [LARGE SCALE GENOMIC DNA]</scope>
</reference>
<dbReference type="AlphaFoldDB" id="I3IRB2"/>
<dbReference type="Pfam" id="PF02775">
    <property type="entry name" value="TPP_enzyme_C"/>
    <property type="match status" value="1"/>
</dbReference>
<gene>
    <name evidence="3" type="ORF">KSU1_D0948</name>
</gene>
<dbReference type="GO" id="GO:0030976">
    <property type="term" value="F:thiamine pyrophosphate binding"/>
    <property type="evidence" value="ECO:0007669"/>
    <property type="project" value="InterPro"/>
</dbReference>
<dbReference type="OrthoDB" id="9794954at2"/>
<dbReference type="InterPro" id="IPR051479">
    <property type="entry name" value="PorB-like"/>
</dbReference>
<dbReference type="PANTHER" id="PTHR42897:SF2">
    <property type="entry name" value="PYRUVATE SYNTHASE SUBUNIT PORB"/>
    <property type="match status" value="1"/>
</dbReference>
<evidence type="ECO:0000313" key="4">
    <source>
        <dbReference type="Proteomes" id="UP000002985"/>
    </source>
</evidence>
<keyword evidence="1" id="KW-0560">Oxidoreductase</keyword>
<organism evidence="3 4">
    <name type="scientific">Candidatus Jettenia caeni</name>
    <dbReference type="NCBI Taxonomy" id="247490"/>
    <lineage>
        <taxon>Bacteria</taxon>
        <taxon>Pseudomonadati</taxon>
        <taxon>Planctomycetota</taxon>
        <taxon>Candidatus Brocadiia</taxon>
        <taxon>Candidatus Brocadiales</taxon>
        <taxon>Candidatus Brocadiaceae</taxon>
        <taxon>Candidatus Jettenia</taxon>
    </lineage>
</organism>
<dbReference type="InterPro" id="IPR029061">
    <property type="entry name" value="THDP-binding"/>
</dbReference>
<dbReference type="InterPro" id="IPR011766">
    <property type="entry name" value="TPP_enzyme_TPP-bd"/>
</dbReference>
<dbReference type="Proteomes" id="UP000002985">
    <property type="component" value="Unassembled WGS sequence"/>
</dbReference>
<proteinExistence type="predicted"/>
<accession>I3IRB2</accession>
<dbReference type="Gene3D" id="3.40.50.970">
    <property type="match status" value="2"/>
</dbReference>
<evidence type="ECO:0000256" key="1">
    <source>
        <dbReference type="ARBA" id="ARBA00023002"/>
    </source>
</evidence>
<dbReference type="PANTHER" id="PTHR42897">
    <property type="entry name" value="PYRUVATE SYNTHASE SUBUNIT PORB"/>
    <property type="match status" value="1"/>
</dbReference>
<protein>
    <submittedName>
        <fullName evidence="3">Pyruvate synthase beta subunit</fullName>
    </submittedName>
</protein>
<feature type="domain" description="Thiamine pyrophosphate enzyme TPP-binding" evidence="2">
    <location>
        <begin position="56"/>
        <end position="222"/>
    </location>
</feature>
<dbReference type="GO" id="GO:0044281">
    <property type="term" value="P:small molecule metabolic process"/>
    <property type="evidence" value="ECO:0007669"/>
    <property type="project" value="UniProtKB-ARBA"/>
</dbReference>
<dbReference type="SUPFAM" id="SSF52518">
    <property type="entry name" value="Thiamin diphosphate-binding fold (THDP-binding)"/>
    <property type="match status" value="1"/>
</dbReference>
<comment type="caution">
    <text evidence="3">The sequence shown here is derived from an EMBL/GenBank/DDBJ whole genome shotgun (WGS) entry which is preliminary data.</text>
</comment>
<dbReference type="STRING" id="247490.KSU1_D0948"/>
<evidence type="ECO:0000259" key="2">
    <source>
        <dbReference type="Pfam" id="PF02775"/>
    </source>
</evidence>
<name>I3IRB2_9BACT</name>
<evidence type="ECO:0000313" key="3">
    <source>
        <dbReference type="EMBL" id="GAB64257.1"/>
    </source>
</evidence>
<sequence length="320" mass="35311">MFLKFMNITTIKSIKDIPQEENLSPGTPTCAGCGGLLSLRHCLKVLGENIVVVNAAGCFTLLAVYPFTPFKSSWLYTAMACAPAGAQGIRDALDILIRKGRLDLKENVKVVVLTGDGVAYDIGLASTSGALYRNLDFYYICSDNEAYGNTGFQSSGATPFASKTGTTPIGRISPTGLELPKKNLFEIWRSHTPPYLATISPAHPVDLINKFKKAEQYKGPKLFINLSPCPAGWVTDPSHSAKFARLAVDTGIWALKEAIYGEVKHTVVPKSFRPVEEYLKGQGRFAHLFKPVRQEETLKRVQEMVDQYWDNARSSESRKR</sequence>
<dbReference type="EMBL" id="BAFH01000004">
    <property type="protein sequence ID" value="GAB64257.1"/>
    <property type="molecule type" value="Genomic_DNA"/>
</dbReference>
<keyword evidence="4" id="KW-1185">Reference proteome</keyword>
<dbReference type="eggNOG" id="COG1013">
    <property type="taxonomic scope" value="Bacteria"/>
</dbReference>
<keyword evidence="3" id="KW-0670">Pyruvate</keyword>